<dbReference type="AlphaFoldDB" id="A0A6G1C9B2"/>
<proteinExistence type="predicted"/>
<reference evidence="3 4" key="1">
    <citation type="submission" date="2019-11" db="EMBL/GenBank/DDBJ databases">
        <title>Whole genome sequence of Oryza granulata.</title>
        <authorList>
            <person name="Li W."/>
        </authorList>
    </citation>
    <scope>NUCLEOTIDE SEQUENCE [LARGE SCALE GENOMIC DNA]</scope>
    <source>
        <strain evidence="4">cv. Menghai</strain>
        <tissue evidence="3">Leaf</tissue>
    </source>
</reference>
<evidence type="ECO:0000256" key="1">
    <source>
        <dbReference type="ARBA" id="ARBA00022737"/>
    </source>
</evidence>
<feature type="domain" description="Disease resistance R13L4/SHOC-2-like LRR" evidence="2">
    <location>
        <begin position="3"/>
        <end position="156"/>
    </location>
</feature>
<dbReference type="Proteomes" id="UP000479710">
    <property type="component" value="Unassembled WGS sequence"/>
</dbReference>
<dbReference type="SUPFAM" id="SSF52058">
    <property type="entry name" value="L domain-like"/>
    <property type="match status" value="1"/>
</dbReference>
<dbReference type="InterPro" id="IPR055414">
    <property type="entry name" value="LRR_R13L4/SHOC2-like"/>
</dbReference>
<sequence length="170" mass="19472">MVKLLPNPIEKLSNLMTLDLLNSKIQELPVRIVKLKKLRHLFAEKVSDPTLPDFRYRTGVCIHSGLEKLRDLQTLQALQVRDEGCVRRLGELRQMRSIRIWGVKGSYFKGLSESLRQMEFLSHLSINASGEEEILQLDLDGLNWLPPNLQRLSLGGRLAQRTRCHSYLGG</sequence>
<organism evidence="3 4">
    <name type="scientific">Oryza meyeriana var. granulata</name>
    <dbReference type="NCBI Taxonomy" id="110450"/>
    <lineage>
        <taxon>Eukaryota</taxon>
        <taxon>Viridiplantae</taxon>
        <taxon>Streptophyta</taxon>
        <taxon>Embryophyta</taxon>
        <taxon>Tracheophyta</taxon>
        <taxon>Spermatophyta</taxon>
        <taxon>Magnoliopsida</taxon>
        <taxon>Liliopsida</taxon>
        <taxon>Poales</taxon>
        <taxon>Poaceae</taxon>
        <taxon>BOP clade</taxon>
        <taxon>Oryzoideae</taxon>
        <taxon>Oryzeae</taxon>
        <taxon>Oryzinae</taxon>
        <taxon>Oryza</taxon>
        <taxon>Oryza meyeriana</taxon>
    </lineage>
</organism>
<comment type="caution">
    <text evidence="3">The sequence shown here is derived from an EMBL/GenBank/DDBJ whole genome shotgun (WGS) entry which is preliminary data.</text>
</comment>
<evidence type="ECO:0000259" key="2">
    <source>
        <dbReference type="Pfam" id="PF23598"/>
    </source>
</evidence>
<dbReference type="OrthoDB" id="1517790at2759"/>
<dbReference type="InterPro" id="IPR032675">
    <property type="entry name" value="LRR_dom_sf"/>
</dbReference>
<dbReference type="PANTHER" id="PTHR47186">
    <property type="entry name" value="LEUCINE-RICH REPEAT-CONTAINING PROTEIN 57"/>
    <property type="match status" value="1"/>
</dbReference>
<accession>A0A6G1C9B2</accession>
<dbReference type="Gene3D" id="3.80.10.10">
    <property type="entry name" value="Ribonuclease Inhibitor"/>
    <property type="match status" value="1"/>
</dbReference>
<keyword evidence="1" id="KW-0677">Repeat</keyword>
<protein>
    <recommendedName>
        <fullName evidence="2">Disease resistance R13L4/SHOC-2-like LRR domain-containing protein</fullName>
    </recommendedName>
</protein>
<evidence type="ECO:0000313" key="4">
    <source>
        <dbReference type="Proteomes" id="UP000479710"/>
    </source>
</evidence>
<dbReference type="PANTHER" id="PTHR47186:SF29">
    <property type="entry name" value="NB-ARC DOMAIN-CONTAINING PROTEIN"/>
    <property type="match status" value="1"/>
</dbReference>
<evidence type="ECO:0000313" key="3">
    <source>
        <dbReference type="EMBL" id="KAF0896621.1"/>
    </source>
</evidence>
<keyword evidence="4" id="KW-1185">Reference proteome</keyword>
<gene>
    <name evidence="3" type="ORF">E2562_026736</name>
</gene>
<dbReference type="EMBL" id="SPHZ02000010">
    <property type="protein sequence ID" value="KAF0896621.1"/>
    <property type="molecule type" value="Genomic_DNA"/>
</dbReference>
<dbReference type="Pfam" id="PF23598">
    <property type="entry name" value="LRR_14"/>
    <property type="match status" value="1"/>
</dbReference>
<name>A0A6G1C9B2_9ORYZ</name>